<keyword evidence="3" id="KW-1185">Reference proteome</keyword>
<reference evidence="2 3" key="1">
    <citation type="submission" date="2016-11" db="EMBL/GenBank/DDBJ databases">
        <title>The macronuclear genome of Stentor coeruleus: a giant cell with tiny introns.</title>
        <authorList>
            <person name="Slabodnick M."/>
            <person name="Ruby J.G."/>
            <person name="Reiff S.B."/>
            <person name="Swart E.C."/>
            <person name="Gosai S."/>
            <person name="Prabakaran S."/>
            <person name="Witkowska E."/>
            <person name="Larue G.E."/>
            <person name="Fisher S."/>
            <person name="Freeman R.M."/>
            <person name="Gunawardena J."/>
            <person name="Chu W."/>
            <person name="Stover N.A."/>
            <person name="Gregory B.D."/>
            <person name="Nowacki M."/>
            <person name="Derisi J."/>
            <person name="Roy S.W."/>
            <person name="Marshall W.F."/>
            <person name="Sood P."/>
        </authorList>
    </citation>
    <scope>NUCLEOTIDE SEQUENCE [LARGE SCALE GENOMIC DNA]</scope>
    <source>
        <strain evidence="2">WM001</strain>
    </source>
</reference>
<sequence>MDKLEDDLIYTKSKDYKKTGIKETKEKIFALISYLQGESESIKLMQTSGNLHLLFIILETFQVISFMFTSETSINNWEKYNAFWELLSYTRLDYLAFKYNFALVIICLTSCWHVFIIGACIYIFRNSYNRQKISLPFCSIAMRLPFHIFSDYLFLPLFTASVAYSKYSGTTEILSEYGVKSIMPGSYMKFWFAFNIVFCILISITKKLLMYEPCHAFSEKIRDSKFTGKYDCIRLIWIQLQVFMHFYLLPLSPYIYYLVSIISSLIVGLAFYSRLPYYNQRFNCANVICSALVCFSSLAFVIGIYQNNATVIFVLILLFSPALTIMVYYFTNKHLEQCQRTTLEFVSSDWEFEIFIRKKMIAKDLDSVNIFHSTFKNDSLACSKILNIIESYYLYFSKDLPVYARGHLALSKSIESNFEIDYQMFRCNKYLSKDFNNDAFKYFVMIQQIKIIKKKDREVCEKLYKVCRLIAAKVKESQKIISLVKLINPRLNQLRKGYQILAKSYPNNFEIILELGTILVTFFNEMKIGSTLIAKANSNIKNIPPNSYNLNPFKEYAGNIIINCNKSRFLIATNANNLANQYLEYAQKKIVGVKAGCIIPGLFDSITFDNFNFSDLSEIKIPGSYFLYNSEGFLVPVYIKLGQDSINLTQKILITFVINNEYIGEAAIVEQDGFIIGHTSRFSTLLGLDSNITGEYISKLLPCHSEIVEYLYQPLFYDGDITLFSNCIEINKKPIVIILALKGDKQLHYWENVYSEQLGDDYMACCPLTFDEEIDLNIPENNSPQIDKPKEVRIALNRKVSFSGEFFSNSQELSENSLMIEDNYNEDKVKNNRFYVTYNKHLLTVNKFYSRVKLISVITVVLMLGVASVFLVMFRIEVNKFVETCDMKLEVGRTSFNILRAGQLARFVEVSPDLLIDTNLSNSLQEIFTELTELQASLIQFANTNLDFAHRYKSSTIPTRYSIDTFESLKTENLIQLVILYLQSIKNILSTNDTQSYDIFFLYHNSFGEAFSHISSHYFFTKAHDLSNTYTIIYLTLSSSISVAFICIMLLFLKYLVRIIIDVGKPVLKMKENTLKAISNEIKIRLDQVHGQKVTNKIIFNSTKRKGVKIVYRYLLGYIYIMILIGMAILTVVYIDKYITNFIKRFNNDLDSIPSLYFIESAKVVENFQFSLELAYDGPKSGENYITDYAKGYWETFEILQNNHKDLLAVMESSSLNETKECIERIKISMLELNYGLFSGVTDFMCTNGDLSYFNAKDNINKIQYSYLLQNNITDYVKNLLYSAQNSIKDKIEQTVVRLMIFIISVVVVMIIVIFLFLIYVMMIRTKLKSLVEFMQYLDLLNPNRKLRDTHASLNG</sequence>
<feature type="transmembrane region" description="Helical" evidence="1">
    <location>
        <begin position="190"/>
        <end position="209"/>
    </location>
</feature>
<feature type="transmembrane region" description="Helical" evidence="1">
    <location>
        <begin position="284"/>
        <end position="305"/>
    </location>
</feature>
<dbReference type="Proteomes" id="UP000187209">
    <property type="component" value="Unassembled WGS sequence"/>
</dbReference>
<evidence type="ECO:0000313" key="3">
    <source>
        <dbReference type="Proteomes" id="UP000187209"/>
    </source>
</evidence>
<feature type="transmembrane region" description="Helical" evidence="1">
    <location>
        <begin position="230"/>
        <end position="248"/>
    </location>
</feature>
<feature type="transmembrane region" description="Helical" evidence="1">
    <location>
        <begin position="1032"/>
        <end position="1053"/>
    </location>
</feature>
<feature type="transmembrane region" description="Helical" evidence="1">
    <location>
        <begin position="254"/>
        <end position="272"/>
    </location>
</feature>
<accession>A0A1R2ATW4</accession>
<keyword evidence="1" id="KW-0812">Transmembrane</keyword>
<name>A0A1R2ATW4_9CILI</name>
<feature type="transmembrane region" description="Helical" evidence="1">
    <location>
        <begin position="144"/>
        <end position="164"/>
    </location>
</feature>
<keyword evidence="1" id="KW-0472">Membrane</keyword>
<feature type="transmembrane region" description="Helical" evidence="1">
    <location>
        <begin position="1299"/>
        <end position="1321"/>
    </location>
</feature>
<feature type="transmembrane region" description="Helical" evidence="1">
    <location>
        <begin position="101"/>
        <end position="124"/>
    </location>
</feature>
<feature type="transmembrane region" description="Helical" evidence="1">
    <location>
        <begin position="51"/>
        <end position="69"/>
    </location>
</feature>
<keyword evidence="1" id="KW-1133">Transmembrane helix</keyword>
<feature type="transmembrane region" description="Helical" evidence="1">
    <location>
        <begin position="854"/>
        <end position="874"/>
    </location>
</feature>
<organism evidence="2 3">
    <name type="scientific">Stentor coeruleus</name>
    <dbReference type="NCBI Taxonomy" id="5963"/>
    <lineage>
        <taxon>Eukaryota</taxon>
        <taxon>Sar</taxon>
        <taxon>Alveolata</taxon>
        <taxon>Ciliophora</taxon>
        <taxon>Postciliodesmatophora</taxon>
        <taxon>Heterotrichea</taxon>
        <taxon>Heterotrichida</taxon>
        <taxon>Stentoridae</taxon>
        <taxon>Stentor</taxon>
    </lineage>
</organism>
<evidence type="ECO:0000313" key="2">
    <source>
        <dbReference type="EMBL" id="OMJ67961.1"/>
    </source>
</evidence>
<dbReference type="EMBL" id="MPUH01001408">
    <property type="protein sequence ID" value="OMJ67961.1"/>
    <property type="molecule type" value="Genomic_DNA"/>
</dbReference>
<evidence type="ECO:0000256" key="1">
    <source>
        <dbReference type="SAM" id="Phobius"/>
    </source>
</evidence>
<feature type="transmembrane region" description="Helical" evidence="1">
    <location>
        <begin position="311"/>
        <end position="330"/>
    </location>
</feature>
<protein>
    <submittedName>
        <fullName evidence="2">Uncharacterized protein</fullName>
    </submittedName>
</protein>
<comment type="caution">
    <text evidence="2">The sequence shown here is derived from an EMBL/GenBank/DDBJ whole genome shotgun (WGS) entry which is preliminary data.</text>
</comment>
<gene>
    <name evidence="2" type="ORF">SteCoe_34738</name>
</gene>
<proteinExistence type="predicted"/>
<feature type="transmembrane region" description="Helical" evidence="1">
    <location>
        <begin position="1114"/>
        <end position="1135"/>
    </location>
</feature>